<feature type="compositionally biased region" description="Basic and acidic residues" evidence="1">
    <location>
        <begin position="82"/>
        <end position="91"/>
    </location>
</feature>
<evidence type="ECO:0000256" key="1">
    <source>
        <dbReference type="SAM" id="MobiDB-lite"/>
    </source>
</evidence>
<name>A0A0G4HLE4_9ALVE</name>
<evidence type="ECO:0000313" key="2">
    <source>
        <dbReference type="EMBL" id="CEM44979.1"/>
    </source>
</evidence>
<organism evidence="2">
    <name type="scientific">Chromera velia CCMP2878</name>
    <dbReference type="NCBI Taxonomy" id="1169474"/>
    <lineage>
        <taxon>Eukaryota</taxon>
        <taxon>Sar</taxon>
        <taxon>Alveolata</taxon>
        <taxon>Colpodellida</taxon>
        <taxon>Chromeraceae</taxon>
        <taxon>Chromera</taxon>
    </lineage>
</organism>
<feature type="region of interest" description="Disordered" evidence="1">
    <location>
        <begin position="71"/>
        <end position="91"/>
    </location>
</feature>
<dbReference type="VEuPathDB" id="CryptoDB:Cvel_28772"/>
<sequence length="169" mass="18843">MHPQPSPHAANTYGFAPSQYATTQPVFGTQPQQLQTQPIYGYSGFQTAAQLGSYSSPLFYGTPPVDFPAASSLGPPSSFPFRDPDDPYGHVDPEEIQLQEEYAALKNGVKGGEAGIRDLKRAYFRLAEREELREMDKIDRAPLNQEHQQIQAVVRQRHVMKTKPCLCCC</sequence>
<dbReference type="EMBL" id="CDMZ01003066">
    <property type="protein sequence ID" value="CEM44979.1"/>
    <property type="molecule type" value="Genomic_DNA"/>
</dbReference>
<gene>
    <name evidence="2" type="ORF">Cvel_28772</name>
</gene>
<reference evidence="2" key="1">
    <citation type="submission" date="2014-11" db="EMBL/GenBank/DDBJ databases">
        <authorList>
            <person name="Otto D Thomas"/>
            <person name="Naeem Raeece"/>
        </authorList>
    </citation>
    <scope>NUCLEOTIDE SEQUENCE</scope>
</reference>
<accession>A0A0G4HLE4</accession>
<dbReference type="AlphaFoldDB" id="A0A0G4HLE4"/>
<proteinExistence type="predicted"/>
<protein>
    <submittedName>
        <fullName evidence="2">Uncharacterized protein</fullName>
    </submittedName>
</protein>